<reference evidence="1 2" key="1">
    <citation type="journal article" date="2004" name="J. Bacteriol.">
        <title>Lactobacillus plantarum bacteriophage LP65: a new member of the SPO1-like genus of the family Myoviridae.</title>
        <authorList>
            <person name="Chibani-Chennoufi S."/>
            <person name="Dillmann M.L."/>
            <person name="Marvin-Guy L."/>
            <person name="Rami-Shojaei S."/>
            <person name="Brussow H."/>
        </authorList>
    </citation>
    <scope>NUCLEOTIDE SEQUENCE</scope>
</reference>
<protein>
    <submittedName>
        <fullName evidence="1">Orf32</fullName>
    </submittedName>
</protein>
<keyword evidence="2" id="KW-1185">Reference proteome</keyword>
<evidence type="ECO:0000313" key="1">
    <source>
        <dbReference type="EMBL" id="AAV35852.1"/>
    </source>
</evidence>
<evidence type="ECO:0000313" key="2">
    <source>
        <dbReference type="Proteomes" id="UP000002117"/>
    </source>
</evidence>
<organism evidence="1 2">
    <name type="scientific">Lactobacillus phage LP65</name>
    <dbReference type="NCBI Taxonomy" id="2892344"/>
    <lineage>
        <taxon>Viruses</taxon>
        <taxon>Duplodnaviria</taxon>
        <taxon>Heunggongvirae</taxon>
        <taxon>Uroviricota</taxon>
        <taxon>Caudoviricetes</taxon>
        <taxon>Herelleviridae</taxon>
        <taxon>Salchichonvirus</taxon>
        <taxon>Salchichonvirus LP65</taxon>
    </lineage>
</organism>
<dbReference type="RefSeq" id="YP_164667.1">
    <property type="nucleotide sequence ID" value="NC_006565.1"/>
</dbReference>
<sequence>MKVKDIEVGQELYDFYINDDNKVSMTKVYVIKKNKSSFYFSYSKYDRTNSFMRLKSTGSFPKSWMPSIIEFHYISDDEEFGERWLKTIKERKHYKDKIDHVINEAYVRNNVSELKLISEALEDCYNKSEK</sequence>
<accession>Q5ULT2</accession>
<dbReference type="Proteomes" id="UP000002117">
    <property type="component" value="Segment"/>
</dbReference>
<gene>
    <name evidence="1" type="ORF">orf32</name>
</gene>
<proteinExistence type="predicted"/>
<dbReference type="EMBL" id="AY682195">
    <property type="protein sequence ID" value="AAV35852.1"/>
    <property type="molecule type" value="Genomic_DNA"/>
</dbReference>
<name>Q5ULT2_9CAUD</name>
<dbReference type="KEGG" id="vg:3197460"/>